<comment type="caution">
    <text evidence="3">The sequence shown here is derived from an EMBL/GenBank/DDBJ whole genome shotgun (WGS) entry which is preliminary data.</text>
</comment>
<dbReference type="EMBL" id="JACIBV010000001">
    <property type="protein sequence ID" value="MBB3726757.1"/>
    <property type="molecule type" value="Genomic_DNA"/>
</dbReference>
<protein>
    <submittedName>
        <fullName evidence="3">Cytoskeletal protein RodZ</fullName>
    </submittedName>
</protein>
<evidence type="ECO:0000313" key="3">
    <source>
        <dbReference type="EMBL" id="MBB3726757.1"/>
    </source>
</evidence>
<gene>
    <name evidence="3" type="ORF">FHR33_002617</name>
</gene>
<keyword evidence="2" id="KW-1133">Transmembrane helix</keyword>
<feature type="transmembrane region" description="Helical" evidence="2">
    <location>
        <begin position="12"/>
        <end position="32"/>
    </location>
</feature>
<evidence type="ECO:0000256" key="2">
    <source>
        <dbReference type="SAM" id="Phobius"/>
    </source>
</evidence>
<name>A0A7W5YMV3_9ACTN</name>
<organism evidence="3 4">
    <name type="scientific">Nonomuraea dietziae</name>
    <dbReference type="NCBI Taxonomy" id="65515"/>
    <lineage>
        <taxon>Bacteria</taxon>
        <taxon>Bacillati</taxon>
        <taxon>Actinomycetota</taxon>
        <taxon>Actinomycetes</taxon>
        <taxon>Streptosporangiales</taxon>
        <taxon>Streptosporangiaceae</taxon>
        <taxon>Nonomuraea</taxon>
    </lineage>
</organism>
<keyword evidence="2" id="KW-0472">Membrane</keyword>
<keyword evidence="4" id="KW-1185">Reference proteome</keyword>
<reference evidence="3 4" key="1">
    <citation type="submission" date="2020-08" db="EMBL/GenBank/DDBJ databases">
        <title>Sequencing the genomes of 1000 actinobacteria strains.</title>
        <authorList>
            <person name="Klenk H.-P."/>
        </authorList>
    </citation>
    <scope>NUCLEOTIDE SEQUENCE [LARGE SCALE GENOMIC DNA]</scope>
    <source>
        <strain evidence="3 4">DSM 44320</strain>
    </source>
</reference>
<sequence>MSGEQPRFELSVPQIAGGALAAVTAAVAASYLGVAGTFVGAAVASIASTIGGAVYTHYLKRANEQIKQHTVIAWKDREDTAPIHVDGEGELATAVQATVRPDEPHSDTLVMAPIERRRRIPWARLLAAAALVFTISTGVILAYQGVSGSRVDEQTRGARDVPAVEHHRAPQNEREDDAPVAPPTSKSPEAPSQTPTPTPTSTPTPTPTPSGTPTPAPTTEEPTATPTPGESAPGEEPTGSEEPTQDQGDRGPDPDQSAPAQDRLESVPEAP</sequence>
<feature type="transmembrane region" description="Helical" evidence="2">
    <location>
        <begin position="38"/>
        <end position="58"/>
    </location>
</feature>
<dbReference type="RefSeq" id="WP_183646449.1">
    <property type="nucleotide sequence ID" value="NZ_BAAAXX010000168.1"/>
</dbReference>
<feature type="compositionally biased region" description="Basic and acidic residues" evidence="1">
    <location>
        <begin position="150"/>
        <end position="173"/>
    </location>
</feature>
<dbReference type="AlphaFoldDB" id="A0A7W5YMV3"/>
<feature type="region of interest" description="Disordered" evidence="1">
    <location>
        <begin position="149"/>
        <end position="271"/>
    </location>
</feature>
<dbReference type="GeneID" id="95389104"/>
<evidence type="ECO:0000313" key="4">
    <source>
        <dbReference type="Proteomes" id="UP000579945"/>
    </source>
</evidence>
<feature type="compositionally biased region" description="Basic and acidic residues" evidence="1">
    <location>
        <begin position="262"/>
        <end position="271"/>
    </location>
</feature>
<proteinExistence type="predicted"/>
<accession>A0A7W5YMV3</accession>
<feature type="compositionally biased region" description="Low complexity" evidence="1">
    <location>
        <begin position="217"/>
        <end position="246"/>
    </location>
</feature>
<feature type="compositionally biased region" description="Pro residues" evidence="1">
    <location>
        <begin position="194"/>
        <end position="216"/>
    </location>
</feature>
<feature type="transmembrane region" description="Helical" evidence="2">
    <location>
        <begin position="125"/>
        <end position="146"/>
    </location>
</feature>
<keyword evidence="2" id="KW-0812">Transmembrane</keyword>
<evidence type="ECO:0000256" key="1">
    <source>
        <dbReference type="SAM" id="MobiDB-lite"/>
    </source>
</evidence>
<dbReference type="Proteomes" id="UP000579945">
    <property type="component" value="Unassembled WGS sequence"/>
</dbReference>